<organism evidence="2 3">
    <name type="scientific">Sporomusa ovata</name>
    <dbReference type="NCBI Taxonomy" id="2378"/>
    <lineage>
        <taxon>Bacteria</taxon>
        <taxon>Bacillati</taxon>
        <taxon>Bacillota</taxon>
        <taxon>Negativicutes</taxon>
        <taxon>Selenomonadales</taxon>
        <taxon>Sporomusaceae</taxon>
        <taxon>Sporomusa</taxon>
    </lineage>
</organism>
<evidence type="ECO:0000259" key="1">
    <source>
        <dbReference type="Pfam" id="PF12673"/>
    </source>
</evidence>
<reference evidence="3" key="1">
    <citation type="submission" date="2015-03" db="EMBL/GenBank/DDBJ databases">
        <authorList>
            <person name="Nijsse Bart"/>
        </authorList>
    </citation>
    <scope>NUCLEOTIDE SEQUENCE [LARGE SCALE GENOMIC DNA]</scope>
</reference>
<name>A0A0U1KUN6_9FIRM</name>
<dbReference type="InterPro" id="IPR024300">
    <property type="entry name" value="SipL_SPOCS_dom"/>
</dbReference>
<gene>
    <name evidence="2" type="ORF">SpAn4DRAFT_2106</name>
</gene>
<dbReference type="AlphaFoldDB" id="A0A0U1KUN6"/>
<dbReference type="Pfam" id="PF12673">
    <property type="entry name" value="SipL"/>
    <property type="match status" value="1"/>
</dbReference>
<protein>
    <recommendedName>
        <fullName evidence="1">SipL SPOCS domain-containing protein</fullName>
    </recommendedName>
</protein>
<proteinExistence type="predicted"/>
<keyword evidence="3" id="KW-1185">Reference proteome</keyword>
<dbReference type="PANTHER" id="PTHR31709:SF3">
    <property type="entry name" value="LEUCINE ZIPPER PROTEIN 4-RELATED"/>
    <property type="match status" value="1"/>
</dbReference>
<accession>A0A0U1KUN6</accession>
<sequence>MGRTQISVNGILTVPKHKPDIQSILRTSTTTKIDKTITIRKKIFFTGHVCIRIEYIACSSDHSQPIHFLQAEIPFNGLLLHKFARERFNTCLQTRIRISETEVVNPRMINTIVLLKLCKLKFSRIPKHSQQKCSKPSPGNLCKHIDPHCAPIQGSYYKKPHHNCDCIPHHDDDCKPHHDCDCKPHHDDDCKPHHDDCKPHHNDCKPHHNDCCKPHHDDDCKPPSHYQNYKSDHSCDCNPPSYDHDCKPHHNCDCIPPSYDHDCKPHHSCDCIPPSYDHDCKPHHSCDCTPPSYDHDCKPHYSGDYTPPSHVYDCKPNHSANYSPSHNQNCKPHHNYDLEPPSYKYNYKSYNSGYCKQQSRDPVLPDGFHAPTAVQPYTRIGNGHGVAFAFNYKD</sequence>
<dbReference type="InterPro" id="IPR052690">
    <property type="entry name" value="Antho-RFamide"/>
</dbReference>
<evidence type="ECO:0000313" key="2">
    <source>
        <dbReference type="EMBL" id="CQR71128.1"/>
    </source>
</evidence>
<dbReference type="Proteomes" id="UP000049855">
    <property type="component" value="Unassembled WGS sequence"/>
</dbReference>
<feature type="domain" description="SipL SPOCS" evidence="1">
    <location>
        <begin position="20"/>
        <end position="79"/>
    </location>
</feature>
<evidence type="ECO:0000313" key="3">
    <source>
        <dbReference type="Proteomes" id="UP000049855"/>
    </source>
</evidence>
<dbReference type="PANTHER" id="PTHR31709">
    <property type="entry name" value="LEUCINE ZIPPER PROTEIN 4-RELATED"/>
    <property type="match status" value="1"/>
</dbReference>
<dbReference type="EMBL" id="CTRP01000003">
    <property type="protein sequence ID" value="CQR71128.1"/>
    <property type="molecule type" value="Genomic_DNA"/>
</dbReference>